<organism evidence="1 2">
    <name type="scientific">Engystomops pustulosus</name>
    <name type="common">Tungara frog</name>
    <name type="synonym">Physalaemus pustulosus</name>
    <dbReference type="NCBI Taxonomy" id="76066"/>
    <lineage>
        <taxon>Eukaryota</taxon>
        <taxon>Metazoa</taxon>
        <taxon>Chordata</taxon>
        <taxon>Craniata</taxon>
        <taxon>Vertebrata</taxon>
        <taxon>Euteleostomi</taxon>
        <taxon>Amphibia</taxon>
        <taxon>Batrachia</taxon>
        <taxon>Anura</taxon>
        <taxon>Neobatrachia</taxon>
        <taxon>Hyloidea</taxon>
        <taxon>Leptodactylidae</taxon>
        <taxon>Leiuperinae</taxon>
        <taxon>Engystomops</taxon>
    </lineage>
</organism>
<reference evidence="1" key="1">
    <citation type="thesis" date="2020" institute="ProQuest LLC" country="789 East Eisenhower Parkway, Ann Arbor, MI, USA">
        <title>Comparative Genomics and Chromosome Evolution.</title>
        <authorList>
            <person name="Mudd A.B."/>
        </authorList>
    </citation>
    <scope>NUCLEOTIDE SEQUENCE</scope>
    <source>
        <strain evidence="1">237g6f4</strain>
        <tissue evidence="1">Blood</tissue>
    </source>
</reference>
<proteinExistence type="predicted"/>
<name>A0AAV6YBU8_ENGPU</name>
<dbReference type="EMBL" id="WNYA01081857">
    <property type="protein sequence ID" value="KAG8535014.1"/>
    <property type="molecule type" value="Genomic_DNA"/>
</dbReference>
<keyword evidence="2" id="KW-1185">Reference proteome</keyword>
<sequence length="84" mass="9766">MQTVNKLISMMNGILPLFVSNNINLIKCTVVMKFTKVSNSKICPVVFQASSLFFRNYNYYFYLYMAIDTHIQMNVNKKISIVLN</sequence>
<protein>
    <submittedName>
        <fullName evidence="1">Uncharacterized protein</fullName>
    </submittedName>
</protein>
<comment type="caution">
    <text evidence="1">The sequence shown here is derived from an EMBL/GenBank/DDBJ whole genome shotgun (WGS) entry which is preliminary data.</text>
</comment>
<evidence type="ECO:0000313" key="1">
    <source>
        <dbReference type="EMBL" id="KAG8535014.1"/>
    </source>
</evidence>
<dbReference type="AlphaFoldDB" id="A0AAV6YBU8"/>
<evidence type="ECO:0000313" key="2">
    <source>
        <dbReference type="Proteomes" id="UP000824782"/>
    </source>
</evidence>
<accession>A0AAV6YBU8</accession>
<dbReference type="Proteomes" id="UP000824782">
    <property type="component" value="Unassembled WGS sequence"/>
</dbReference>
<gene>
    <name evidence="1" type="ORF">GDO81_029685</name>
</gene>